<sequence>MSLSYIFSTFTTSRNASPSRWQRQCMFTKSSQSFRRSVARPDRQPVILDAPSDPIPMSLSFGIPRLSKSVLINLYRPADDVLMGEPKSKNVSFTLPFVDTLT</sequence>
<name>A0A9D4JEM1_DREPO</name>
<dbReference type="AlphaFoldDB" id="A0A9D4JEM1"/>
<proteinExistence type="predicted"/>
<comment type="caution">
    <text evidence="1">The sequence shown here is derived from an EMBL/GenBank/DDBJ whole genome shotgun (WGS) entry which is preliminary data.</text>
</comment>
<gene>
    <name evidence="1" type="ORF">DPMN_133259</name>
</gene>
<evidence type="ECO:0000313" key="1">
    <source>
        <dbReference type="EMBL" id="KAH3804967.1"/>
    </source>
</evidence>
<reference evidence="1" key="2">
    <citation type="submission" date="2020-11" db="EMBL/GenBank/DDBJ databases">
        <authorList>
            <person name="McCartney M.A."/>
            <person name="Auch B."/>
            <person name="Kono T."/>
            <person name="Mallez S."/>
            <person name="Becker A."/>
            <person name="Gohl D.M."/>
            <person name="Silverstein K.A.T."/>
            <person name="Koren S."/>
            <person name="Bechman K.B."/>
            <person name="Herman A."/>
            <person name="Abrahante J.E."/>
            <person name="Garbe J."/>
        </authorList>
    </citation>
    <scope>NUCLEOTIDE SEQUENCE</scope>
    <source>
        <strain evidence="1">Duluth1</strain>
        <tissue evidence="1">Whole animal</tissue>
    </source>
</reference>
<dbReference type="EMBL" id="JAIWYP010000006">
    <property type="protein sequence ID" value="KAH3804967.1"/>
    <property type="molecule type" value="Genomic_DNA"/>
</dbReference>
<reference evidence="1" key="1">
    <citation type="journal article" date="2019" name="bioRxiv">
        <title>The Genome of the Zebra Mussel, Dreissena polymorpha: A Resource for Invasive Species Research.</title>
        <authorList>
            <person name="McCartney M.A."/>
            <person name="Auch B."/>
            <person name="Kono T."/>
            <person name="Mallez S."/>
            <person name="Zhang Y."/>
            <person name="Obille A."/>
            <person name="Becker A."/>
            <person name="Abrahante J.E."/>
            <person name="Garbe J."/>
            <person name="Badalamenti J.P."/>
            <person name="Herman A."/>
            <person name="Mangelson H."/>
            <person name="Liachko I."/>
            <person name="Sullivan S."/>
            <person name="Sone E.D."/>
            <person name="Koren S."/>
            <person name="Silverstein K.A.T."/>
            <person name="Beckman K.B."/>
            <person name="Gohl D.M."/>
        </authorList>
    </citation>
    <scope>NUCLEOTIDE SEQUENCE</scope>
    <source>
        <strain evidence="1">Duluth1</strain>
        <tissue evidence="1">Whole animal</tissue>
    </source>
</reference>
<dbReference type="Proteomes" id="UP000828390">
    <property type="component" value="Unassembled WGS sequence"/>
</dbReference>
<keyword evidence="2" id="KW-1185">Reference proteome</keyword>
<evidence type="ECO:0000313" key="2">
    <source>
        <dbReference type="Proteomes" id="UP000828390"/>
    </source>
</evidence>
<accession>A0A9D4JEM1</accession>
<protein>
    <submittedName>
        <fullName evidence="1">Uncharacterized protein</fullName>
    </submittedName>
</protein>
<organism evidence="1 2">
    <name type="scientific">Dreissena polymorpha</name>
    <name type="common">Zebra mussel</name>
    <name type="synonym">Mytilus polymorpha</name>
    <dbReference type="NCBI Taxonomy" id="45954"/>
    <lineage>
        <taxon>Eukaryota</taxon>
        <taxon>Metazoa</taxon>
        <taxon>Spiralia</taxon>
        <taxon>Lophotrochozoa</taxon>
        <taxon>Mollusca</taxon>
        <taxon>Bivalvia</taxon>
        <taxon>Autobranchia</taxon>
        <taxon>Heteroconchia</taxon>
        <taxon>Euheterodonta</taxon>
        <taxon>Imparidentia</taxon>
        <taxon>Neoheterodontei</taxon>
        <taxon>Myida</taxon>
        <taxon>Dreissenoidea</taxon>
        <taxon>Dreissenidae</taxon>
        <taxon>Dreissena</taxon>
    </lineage>
</organism>